<evidence type="ECO:0000313" key="1">
    <source>
        <dbReference type="EMBL" id="MFD1511698.1"/>
    </source>
</evidence>
<dbReference type="Proteomes" id="UP001597187">
    <property type="component" value="Unassembled WGS sequence"/>
</dbReference>
<dbReference type="RefSeq" id="WP_250871686.1">
    <property type="nucleotide sequence ID" value="NZ_JALXFV010000001.1"/>
</dbReference>
<dbReference type="AlphaFoldDB" id="A0ABD6AR39"/>
<keyword evidence="2" id="KW-1185">Reference proteome</keyword>
<evidence type="ECO:0000313" key="2">
    <source>
        <dbReference type="Proteomes" id="UP001597187"/>
    </source>
</evidence>
<reference evidence="1 2" key="1">
    <citation type="journal article" date="2019" name="Int. J. Syst. Evol. Microbiol.">
        <title>The Global Catalogue of Microorganisms (GCM) 10K type strain sequencing project: providing services to taxonomists for standard genome sequencing and annotation.</title>
        <authorList>
            <consortium name="The Broad Institute Genomics Platform"/>
            <consortium name="The Broad Institute Genome Sequencing Center for Infectious Disease"/>
            <person name="Wu L."/>
            <person name="Ma J."/>
        </authorList>
    </citation>
    <scope>NUCLEOTIDE SEQUENCE [LARGE SCALE GENOMIC DNA]</scope>
    <source>
        <strain evidence="1 2">CGMCC 1.12563</strain>
    </source>
</reference>
<proteinExistence type="predicted"/>
<accession>A0ABD6AR39</accession>
<organism evidence="1 2">
    <name type="scientific">Halomarina rubra</name>
    <dbReference type="NCBI Taxonomy" id="2071873"/>
    <lineage>
        <taxon>Archaea</taxon>
        <taxon>Methanobacteriati</taxon>
        <taxon>Methanobacteriota</taxon>
        <taxon>Stenosarchaea group</taxon>
        <taxon>Halobacteria</taxon>
        <taxon>Halobacteriales</taxon>
        <taxon>Natronomonadaceae</taxon>
        <taxon>Halomarina</taxon>
    </lineage>
</organism>
<gene>
    <name evidence="1" type="ORF">ACFSBT_00210</name>
</gene>
<sequence length="323" mass="37902">MVIDRALRHYRDGGVDHLLSKLRDQLDYSYRYGSYGLERAVFSDLQWYRFTTWRNQRGVDAAADPRELRWVDPEDIQRVSPFNPRFCWRKLGQVRDGDWDLDCQRFDDRFDDVIRALEARYVDGEDWADIQKVQDTLDGERWHFYRGEEVWEWVEKLDALHDSIAEKRAVPVRSLLDASFAEAAYEENDSLADRFRPTTNGSLFFGETDDVQILDWLDDIRVDVGRDGELLRHNGRHRLWFSKHLDVREVPVCVIVRHEQWQDLRDEVAAADHVDELSDRARDHLDHPDMIDVREGLAGVAEELERPVADRVAADPPAARADD</sequence>
<protein>
    <submittedName>
        <fullName evidence="1">Uncharacterized protein</fullName>
    </submittedName>
</protein>
<name>A0ABD6AR39_9EURY</name>
<dbReference type="EMBL" id="JBHUDC010000001">
    <property type="protein sequence ID" value="MFD1511698.1"/>
    <property type="molecule type" value="Genomic_DNA"/>
</dbReference>
<comment type="caution">
    <text evidence="1">The sequence shown here is derived from an EMBL/GenBank/DDBJ whole genome shotgun (WGS) entry which is preliminary data.</text>
</comment>